<dbReference type="Pfam" id="PF04542">
    <property type="entry name" value="Sigma70_r2"/>
    <property type="match status" value="1"/>
</dbReference>
<dbReference type="Gene3D" id="1.10.10.10">
    <property type="entry name" value="Winged helix-like DNA-binding domain superfamily/Winged helix DNA-binding domain"/>
    <property type="match status" value="1"/>
</dbReference>
<evidence type="ECO:0000313" key="8">
    <source>
        <dbReference type="Proteomes" id="UP001597295"/>
    </source>
</evidence>
<dbReference type="PANTHER" id="PTHR43133:SF62">
    <property type="entry name" value="RNA POLYMERASE SIGMA FACTOR SIGZ"/>
    <property type="match status" value="1"/>
</dbReference>
<dbReference type="InterPro" id="IPR013325">
    <property type="entry name" value="RNA_pol_sigma_r2"/>
</dbReference>
<keyword evidence="8" id="KW-1185">Reference proteome</keyword>
<dbReference type="InterPro" id="IPR013324">
    <property type="entry name" value="RNA_pol_sigma_r3/r4-like"/>
</dbReference>
<dbReference type="InterPro" id="IPR036388">
    <property type="entry name" value="WH-like_DNA-bd_sf"/>
</dbReference>
<keyword evidence="3" id="KW-0731">Sigma factor</keyword>
<gene>
    <name evidence="7" type="ORF">ACFSM5_04475</name>
</gene>
<reference evidence="8" key="1">
    <citation type="journal article" date="2019" name="Int. J. Syst. Evol. Microbiol.">
        <title>The Global Catalogue of Microorganisms (GCM) 10K type strain sequencing project: providing services to taxonomists for standard genome sequencing and annotation.</title>
        <authorList>
            <consortium name="The Broad Institute Genomics Platform"/>
            <consortium name="The Broad Institute Genome Sequencing Center for Infectious Disease"/>
            <person name="Wu L."/>
            <person name="Ma J."/>
        </authorList>
    </citation>
    <scope>NUCLEOTIDE SEQUENCE [LARGE SCALE GENOMIC DNA]</scope>
    <source>
        <strain evidence="8">CGMCC 1.19062</strain>
    </source>
</reference>
<accession>A0ABW5DRH0</accession>
<evidence type="ECO:0000256" key="1">
    <source>
        <dbReference type="ARBA" id="ARBA00010641"/>
    </source>
</evidence>
<evidence type="ECO:0000313" key="7">
    <source>
        <dbReference type="EMBL" id="MFD2262131.1"/>
    </source>
</evidence>
<dbReference type="InterPro" id="IPR013249">
    <property type="entry name" value="RNA_pol_sigma70_r4_t2"/>
</dbReference>
<comment type="similarity">
    <text evidence="1">Belongs to the sigma-70 factor family. ECF subfamily.</text>
</comment>
<dbReference type="SUPFAM" id="SSF88659">
    <property type="entry name" value="Sigma3 and sigma4 domains of RNA polymerase sigma factors"/>
    <property type="match status" value="1"/>
</dbReference>
<name>A0ABW5DRH0_9PROT</name>
<dbReference type="EMBL" id="JBHUIP010000003">
    <property type="protein sequence ID" value="MFD2262131.1"/>
    <property type="molecule type" value="Genomic_DNA"/>
</dbReference>
<dbReference type="NCBIfam" id="TIGR02937">
    <property type="entry name" value="sigma70-ECF"/>
    <property type="match status" value="1"/>
</dbReference>
<sequence length="187" mass="21005">MKDGGRVDPFADVIARIVSEQSRTAFAELFEHFGPRVKTYLMRQGASSAEAEEVLQEVMLALWRRADTFDPALSSVATWVYAIARNKRIDHLRRSHRAEFDPNDPLLTGESYIDGADVFLEAARDVDRLQKAVETLSPEQSTLIKMAYYEDKSHASIADETSLPLGTVKSRIRLALKHLRITLGDDA</sequence>
<dbReference type="InterPro" id="IPR039425">
    <property type="entry name" value="RNA_pol_sigma-70-like"/>
</dbReference>
<dbReference type="Pfam" id="PF08281">
    <property type="entry name" value="Sigma70_r4_2"/>
    <property type="match status" value="1"/>
</dbReference>
<dbReference type="Proteomes" id="UP001597295">
    <property type="component" value="Unassembled WGS sequence"/>
</dbReference>
<dbReference type="SUPFAM" id="SSF88946">
    <property type="entry name" value="Sigma2 domain of RNA polymerase sigma factors"/>
    <property type="match status" value="1"/>
</dbReference>
<feature type="domain" description="RNA polymerase sigma factor 70 region 4 type 2" evidence="6">
    <location>
        <begin position="128"/>
        <end position="179"/>
    </location>
</feature>
<evidence type="ECO:0000256" key="4">
    <source>
        <dbReference type="ARBA" id="ARBA00023163"/>
    </source>
</evidence>
<evidence type="ECO:0000259" key="6">
    <source>
        <dbReference type="Pfam" id="PF08281"/>
    </source>
</evidence>
<proteinExistence type="inferred from homology"/>
<feature type="domain" description="RNA polymerase sigma-70 region 2" evidence="5">
    <location>
        <begin position="29"/>
        <end position="97"/>
    </location>
</feature>
<evidence type="ECO:0000259" key="5">
    <source>
        <dbReference type="Pfam" id="PF04542"/>
    </source>
</evidence>
<protein>
    <submittedName>
        <fullName evidence="7">Sigma-70 family RNA polymerase sigma factor</fullName>
    </submittedName>
</protein>
<dbReference type="Gene3D" id="1.10.1740.10">
    <property type="match status" value="1"/>
</dbReference>
<dbReference type="PANTHER" id="PTHR43133">
    <property type="entry name" value="RNA POLYMERASE ECF-TYPE SIGMA FACTO"/>
    <property type="match status" value="1"/>
</dbReference>
<keyword evidence="4" id="KW-0804">Transcription</keyword>
<keyword evidence="2" id="KW-0805">Transcription regulation</keyword>
<organism evidence="7 8">
    <name type="scientific">Lacibacterium aquatile</name>
    <dbReference type="NCBI Taxonomy" id="1168082"/>
    <lineage>
        <taxon>Bacteria</taxon>
        <taxon>Pseudomonadati</taxon>
        <taxon>Pseudomonadota</taxon>
        <taxon>Alphaproteobacteria</taxon>
        <taxon>Rhodospirillales</taxon>
        <taxon>Rhodospirillaceae</taxon>
    </lineage>
</organism>
<dbReference type="InterPro" id="IPR014284">
    <property type="entry name" value="RNA_pol_sigma-70_dom"/>
</dbReference>
<evidence type="ECO:0000256" key="2">
    <source>
        <dbReference type="ARBA" id="ARBA00023015"/>
    </source>
</evidence>
<dbReference type="InterPro" id="IPR007627">
    <property type="entry name" value="RNA_pol_sigma70_r2"/>
</dbReference>
<comment type="caution">
    <text evidence="7">The sequence shown here is derived from an EMBL/GenBank/DDBJ whole genome shotgun (WGS) entry which is preliminary data.</text>
</comment>
<dbReference type="CDD" id="cd06171">
    <property type="entry name" value="Sigma70_r4"/>
    <property type="match status" value="1"/>
</dbReference>
<evidence type="ECO:0000256" key="3">
    <source>
        <dbReference type="ARBA" id="ARBA00023082"/>
    </source>
</evidence>